<evidence type="ECO:0000313" key="3">
    <source>
        <dbReference type="Proteomes" id="UP000193944"/>
    </source>
</evidence>
<organism evidence="2 3">
    <name type="scientific">Anaeromyces robustus</name>
    <dbReference type="NCBI Taxonomy" id="1754192"/>
    <lineage>
        <taxon>Eukaryota</taxon>
        <taxon>Fungi</taxon>
        <taxon>Fungi incertae sedis</taxon>
        <taxon>Chytridiomycota</taxon>
        <taxon>Chytridiomycota incertae sedis</taxon>
        <taxon>Neocallimastigomycetes</taxon>
        <taxon>Neocallimastigales</taxon>
        <taxon>Neocallimastigaceae</taxon>
        <taxon>Anaeromyces</taxon>
    </lineage>
</organism>
<evidence type="ECO:0000256" key="1">
    <source>
        <dbReference type="SAM" id="Phobius"/>
    </source>
</evidence>
<keyword evidence="1" id="KW-0472">Membrane</keyword>
<gene>
    <name evidence="2" type="ORF">BCR32DRAFT_299860</name>
</gene>
<comment type="caution">
    <text evidence="2">The sequence shown here is derived from an EMBL/GenBank/DDBJ whole genome shotgun (WGS) entry which is preliminary data.</text>
</comment>
<proteinExistence type="predicted"/>
<protein>
    <submittedName>
        <fullName evidence="2">Uncharacterized protein</fullName>
    </submittedName>
</protein>
<name>A0A1Y1X5Z0_9FUNG</name>
<accession>A0A1Y1X5Z0</accession>
<keyword evidence="1" id="KW-1133">Transmembrane helix</keyword>
<dbReference type="OrthoDB" id="283575at2759"/>
<evidence type="ECO:0000313" key="2">
    <source>
        <dbReference type="EMBL" id="ORX80786.1"/>
    </source>
</evidence>
<feature type="transmembrane region" description="Helical" evidence="1">
    <location>
        <begin position="66"/>
        <end position="87"/>
    </location>
</feature>
<reference evidence="2 3" key="1">
    <citation type="submission" date="2016-08" db="EMBL/GenBank/DDBJ databases">
        <title>A Parts List for Fungal Cellulosomes Revealed by Comparative Genomics.</title>
        <authorList>
            <consortium name="DOE Joint Genome Institute"/>
            <person name="Haitjema C.H."/>
            <person name="Gilmore S.P."/>
            <person name="Henske J.K."/>
            <person name="Solomon K.V."/>
            <person name="De Groot R."/>
            <person name="Kuo A."/>
            <person name="Mondo S.J."/>
            <person name="Salamov A.A."/>
            <person name="Labutti K."/>
            <person name="Zhao Z."/>
            <person name="Chiniquy J."/>
            <person name="Barry K."/>
            <person name="Brewer H.M."/>
            <person name="Purvine S.O."/>
            <person name="Wright A.T."/>
            <person name="Boxma B."/>
            <person name="Van Alen T."/>
            <person name="Hackstein J.H."/>
            <person name="Baker S.E."/>
            <person name="Grigoriev I.V."/>
            <person name="O'Malley M.A."/>
        </authorList>
    </citation>
    <scope>NUCLEOTIDE SEQUENCE [LARGE SCALE GENOMIC DNA]</scope>
    <source>
        <strain evidence="2 3">S4</strain>
    </source>
</reference>
<dbReference type="AlphaFoldDB" id="A0A1Y1X5Z0"/>
<reference evidence="2 3" key="2">
    <citation type="submission" date="2016-08" db="EMBL/GenBank/DDBJ databases">
        <title>Pervasive Adenine N6-methylation of Active Genes in Fungi.</title>
        <authorList>
            <consortium name="DOE Joint Genome Institute"/>
            <person name="Mondo S.J."/>
            <person name="Dannebaum R.O."/>
            <person name="Kuo R.C."/>
            <person name="Labutti K."/>
            <person name="Haridas S."/>
            <person name="Kuo A."/>
            <person name="Salamov A."/>
            <person name="Ahrendt S.R."/>
            <person name="Lipzen A."/>
            <person name="Sullivan W."/>
            <person name="Andreopoulos W.B."/>
            <person name="Clum A."/>
            <person name="Lindquist E."/>
            <person name="Daum C."/>
            <person name="Ramamoorthy G.K."/>
            <person name="Gryganskyi A."/>
            <person name="Culley D."/>
            <person name="Magnuson J.K."/>
            <person name="James T.Y."/>
            <person name="O'Malley M.A."/>
            <person name="Stajich J.E."/>
            <person name="Spatafora J.W."/>
            <person name="Visel A."/>
            <person name="Grigoriev I.V."/>
        </authorList>
    </citation>
    <scope>NUCLEOTIDE SEQUENCE [LARGE SCALE GENOMIC DNA]</scope>
    <source>
        <strain evidence="2 3">S4</strain>
    </source>
</reference>
<dbReference type="EMBL" id="MCFG01000135">
    <property type="protein sequence ID" value="ORX80786.1"/>
    <property type="molecule type" value="Genomic_DNA"/>
</dbReference>
<keyword evidence="1" id="KW-0812">Transmembrane</keyword>
<keyword evidence="3" id="KW-1185">Reference proteome</keyword>
<sequence>MRNEECLSNVCNKGGICEEAISARVGEYQYGYLYGEKCSSDNECFDGKCVLGTCGNQIRDYINDNIYMIISIVFIIIAVILLVYLKFKPRCKSIKKYLKVKNK</sequence>
<dbReference type="Proteomes" id="UP000193944">
    <property type="component" value="Unassembled WGS sequence"/>
</dbReference>